<proteinExistence type="predicted"/>
<reference evidence="1" key="1">
    <citation type="submission" date="2020-03" db="EMBL/GenBank/DDBJ databases">
        <title>The deep terrestrial virosphere.</title>
        <authorList>
            <person name="Holmfeldt K."/>
            <person name="Nilsson E."/>
            <person name="Simone D."/>
            <person name="Lopez-Fernandez M."/>
            <person name="Wu X."/>
            <person name="de Brujin I."/>
            <person name="Lundin D."/>
            <person name="Andersson A."/>
            <person name="Bertilsson S."/>
            <person name="Dopson M."/>
        </authorList>
    </citation>
    <scope>NUCLEOTIDE SEQUENCE</scope>
    <source>
        <strain evidence="1">TM448B01005</strain>
    </source>
</reference>
<accession>A0A6M3XHY7</accession>
<organism evidence="1">
    <name type="scientific">viral metagenome</name>
    <dbReference type="NCBI Taxonomy" id="1070528"/>
    <lineage>
        <taxon>unclassified sequences</taxon>
        <taxon>metagenomes</taxon>
        <taxon>organismal metagenomes</taxon>
    </lineage>
</organism>
<dbReference type="AlphaFoldDB" id="A0A6M3XHY7"/>
<name>A0A6M3XHY7_9ZZZZ</name>
<dbReference type="EMBL" id="MT144685">
    <property type="protein sequence ID" value="QJH97386.1"/>
    <property type="molecule type" value="Genomic_DNA"/>
</dbReference>
<gene>
    <name evidence="1" type="ORF">TM448B01005_0001</name>
</gene>
<sequence length="65" mass="7753">MIDKRDIKKWQTEGRVIVSEATFKKSVKCCWNEEGNAGYLYKGNHYKRADWLLTYGHEQFEELIP</sequence>
<evidence type="ECO:0000313" key="1">
    <source>
        <dbReference type="EMBL" id="QJH97386.1"/>
    </source>
</evidence>
<protein>
    <submittedName>
        <fullName evidence="1">Uncharacterized protein</fullName>
    </submittedName>
</protein>